<evidence type="ECO:0000259" key="5">
    <source>
        <dbReference type="SMART" id="SM00872"/>
    </source>
</evidence>
<dbReference type="InterPro" id="IPR011013">
    <property type="entry name" value="Gal_mutarotase_sf_dom"/>
</dbReference>
<dbReference type="InterPro" id="IPR028995">
    <property type="entry name" value="Glyco_hydro_57/38_cen_sf"/>
</dbReference>
<dbReference type="InterPro" id="IPR011330">
    <property type="entry name" value="Glyco_hydro/deAcase_b/a-brl"/>
</dbReference>
<accession>E6Q0A2</accession>
<dbReference type="InterPro" id="IPR037094">
    <property type="entry name" value="Glyco_hydro_38_cen_sf"/>
</dbReference>
<dbReference type="InterPro" id="IPR000602">
    <property type="entry name" value="Glyco_hydro_38_N"/>
</dbReference>
<sequence>MFSLVLVGPGARAQSAEETASFQARPEATRTVLQELSSLSELPDGAWKMHSGDLAHGEALHVEESAWQPIALGAKAPRDAVWFRQTITVPARLHGYDLTGARIWFQFHAGANGPMPQILYFNGRRVALGDDLEPVVLFDDAHPGESVTVAVKLLHTVDDKTIRGATMRIDFPETRPNPVDLGKEIQVAALLLPSLAPGDTAKQTMLAAAVSAVDLKALNMGNQAAFDASVLDAQKKLEALKPLLQTATWHLTGNSHIDAAWLWPWTETVDVVKRTFGTALQLMYEYPRYTYTQSAAAYNEWIAQKYPEMNAEIKRRIDEGRWEVVGGMWVEPDLNMPDGESLVRQLLVGKRWYKQAYGVDVRIGWNPDSFGYNWQLPQIYKKSGVDYFVTQKMTWNDTNQLPFKLFWWESPDGSKVLAYFPHDYGNNNLDPVRLARDLASARERSTGLTEMMDLYGIGDHGGGPTRAVLDEGFHWSPDTAPPANSTATVTPNIQFGTALPFFTSVEKQVAPESKVWDYTSIAKGYTAPPEVPGEVSIPTWKSELYLEYHRGVFTTQANHKRNMRASEEEVLNAEKWASMAWLDGRPYPGAELTEDWKKVLFNQFHDLAAGSGIGVIYKDAQEDYDVVRWSTNEISAGASQTLDERIDTRNAGGSGIPVVVMNPLGWERSGEVTVTAQLPPGQPIEDYALAGNGAEHAAAHVVSRDAKTGVTTLRIAAQHVPALGYKVLWLGATKAANDPDAGRTMSDQASQYVLENDRLRVTISKTTGCITSLYDKQAKFETLASGACGNELQAFKDTPKDYDAWNIDPGTLDQAPTALTMVDAVAAAGNQAVRVTRSWQNSKFAQTIRLAPGSDEVDVDNQIDWHETHVLLKAAFPLAVHSDFATYEIPYGSIQRTTLRNNSWEKAQFEVPAMRWADLTGSGAASSGTHGMSLINQTKYGYDCAGNVLRLSLLRSPTWPDPEADRGHHHFRYALYPHGDGWQQALTVHHGWEYNYPLTAAVTTAHPGALPAAHSFVSVSPENVVLTAVKKAEDSNGLIFRVYEWAGKATTVQFHIPAGATAATVTDMQEIPEGDALPIHNDTVEVPIKPYEILTVRADYSTAVSGVTAKP</sequence>
<reference evidence="6" key="1">
    <citation type="submission" date="2009-10" db="EMBL/GenBank/DDBJ databases">
        <title>Diversity of trophic interactions inside an arsenic-rich microbial ecosystem.</title>
        <authorList>
            <person name="Bertin P.N."/>
            <person name="Heinrich-Salmeron A."/>
            <person name="Pelletier E."/>
            <person name="Goulhen-Chollet F."/>
            <person name="Arsene-Ploetze F."/>
            <person name="Gallien S."/>
            <person name="Calteau A."/>
            <person name="Vallenet D."/>
            <person name="Casiot C."/>
            <person name="Chane-Woon-Ming B."/>
            <person name="Giloteaux L."/>
            <person name="Barakat M."/>
            <person name="Bonnefoy V."/>
            <person name="Bruneel O."/>
            <person name="Chandler M."/>
            <person name="Cleiss J."/>
            <person name="Duran R."/>
            <person name="Elbaz-Poulichet F."/>
            <person name="Fonknechten N."/>
            <person name="Lauga B."/>
            <person name="Mornico D."/>
            <person name="Ortet P."/>
            <person name="Schaeffer C."/>
            <person name="Siguier P."/>
            <person name="Alexander Thil Smith A."/>
            <person name="Van Dorsselaer A."/>
            <person name="Weissenbach J."/>
            <person name="Medigue C."/>
            <person name="Le Paslier D."/>
        </authorList>
    </citation>
    <scope>NUCLEOTIDE SEQUENCE</scope>
</reference>
<dbReference type="SMART" id="SM00872">
    <property type="entry name" value="Alpha-mann_mid"/>
    <property type="match status" value="1"/>
</dbReference>
<evidence type="ECO:0000256" key="2">
    <source>
        <dbReference type="ARBA" id="ARBA00022723"/>
    </source>
</evidence>
<gene>
    <name evidence="6" type="ORF">CARN3_0157</name>
</gene>
<dbReference type="InterPro" id="IPR041147">
    <property type="entry name" value="GH38_C"/>
</dbReference>
<keyword evidence="3" id="KW-0378">Hydrolase</keyword>
<protein>
    <recommendedName>
        <fullName evidence="5">Glycoside hydrolase family 38 central domain-containing protein</fullName>
    </recommendedName>
</protein>
<organism evidence="6">
    <name type="scientific">mine drainage metagenome</name>
    <dbReference type="NCBI Taxonomy" id="410659"/>
    <lineage>
        <taxon>unclassified sequences</taxon>
        <taxon>metagenomes</taxon>
        <taxon>ecological metagenomes</taxon>
    </lineage>
</organism>
<dbReference type="Gene3D" id="2.70.98.30">
    <property type="entry name" value="Golgi alpha-mannosidase II, domain 4"/>
    <property type="match status" value="1"/>
</dbReference>
<dbReference type="Pfam" id="PF01074">
    <property type="entry name" value="Glyco_hydro_38N"/>
    <property type="match status" value="1"/>
</dbReference>
<dbReference type="PANTHER" id="PTHR46017:SF1">
    <property type="entry name" value="ALPHA-MANNOSIDASE 2C1"/>
    <property type="match status" value="1"/>
</dbReference>
<keyword evidence="2" id="KW-0479">Metal-binding</keyword>
<dbReference type="SUPFAM" id="SSF88688">
    <property type="entry name" value="Families 57/38 glycoside transferase middle domain"/>
    <property type="match status" value="1"/>
</dbReference>
<evidence type="ECO:0000256" key="1">
    <source>
        <dbReference type="ARBA" id="ARBA00009792"/>
    </source>
</evidence>
<dbReference type="SUPFAM" id="SSF74650">
    <property type="entry name" value="Galactose mutarotase-like"/>
    <property type="match status" value="1"/>
</dbReference>
<evidence type="ECO:0000256" key="4">
    <source>
        <dbReference type="ARBA" id="ARBA00023295"/>
    </source>
</evidence>
<feature type="domain" description="Glycoside hydrolase family 38 central" evidence="5">
    <location>
        <begin position="547"/>
        <end position="624"/>
    </location>
</feature>
<dbReference type="AlphaFoldDB" id="E6Q0A2"/>
<dbReference type="SUPFAM" id="SSF88713">
    <property type="entry name" value="Glycoside hydrolase/deacetylase"/>
    <property type="match status" value="1"/>
</dbReference>
<dbReference type="GO" id="GO:0004559">
    <property type="term" value="F:alpha-mannosidase activity"/>
    <property type="evidence" value="ECO:0007669"/>
    <property type="project" value="InterPro"/>
</dbReference>
<comment type="caution">
    <text evidence="6">The sequence shown here is derived from an EMBL/GenBank/DDBJ whole genome shotgun (WGS) entry which is preliminary data.</text>
</comment>
<dbReference type="Gene3D" id="2.60.40.2220">
    <property type="match status" value="1"/>
</dbReference>
<dbReference type="Pfam" id="PF17677">
    <property type="entry name" value="Glyco_hydro38C2"/>
    <property type="match status" value="1"/>
</dbReference>
<dbReference type="InterPro" id="IPR015341">
    <property type="entry name" value="Glyco_hydro_38_cen"/>
</dbReference>
<dbReference type="Pfam" id="PF07748">
    <property type="entry name" value="Glyco_hydro_38C"/>
    <property type="match status" value="1"/>
</dbReference>
<dbReference type="GO" id="GO:0009313">
    <property type="term" value="P:oligosaccharide catabolic process"/>
    <property type="evidence" value="ECO:0007669"/>
    <property type="project" value="TreeGrafter"/>
</dbReference>
<comment type="similarity">
    <text evidence="1">Belongs to the glycosyl hydrolase 38 family.</text>
</comment>
<dbReference type="Gene3D" id="3.20.110.10">
    <property type="entry name" value="Glycoside hydrolase 38, N terminal domain"/>
    <property type="match status" value="1"/>
</dbReference>
<name>E6Q0A2_9ZZZZ</name>
<dbReference type="GO" id="GO:0046872">
    <property type="term" value="F:metal ion binding"/>
    <property type="evidence" value="ECO:0007669"/>
    <property type="project" value="UniProtKB-KW"/>
</dbReference>
<dbReference type="FunFam" id="1.20.1270.50:FF:000004">
    <property type="entry name" value="alpha-mannosidase 2C1 isoform X1"/>
    <property type="match status" value="1"/>
</dbReference>
<keyword evidence="4" id="KW-0326">Glycosidase</keyword>
<dbReference type="Pfam" id="PF09261">
    <property type="entry name" value="Alpha-mann_mid"/>
    <property type="match status" value="1"/>
</dbReference>
<dbReference type="PANTHER" id="PTHR46017">
    <property type="entry name" value="ALPHA-MANNOSIDASE 2C1"/>
    <property type="match status" value="1"/>
</dbReference>
<dbReference type="EMBL" id="CABN01000153">
    <property type="protein sequence ID" value="CBI00611.1"/>
    <property type="molecule type" value="Genomic_DNA"/>
</dbReference>
<evidence type="ECO:0000313" key="6">
    <source>
        <dbReference type="EMBL" id="CBI00611.1"/>
    </source>
</evidence>
<dbReference type="InterPro" id="IPR027291">
    <property type="entry name" value="Glyco_hydro_38_N_sf"/>
</dbReference>
<dbReference type="GO" id="GO:0030246">
    <property type="term" value="F:carbohydrate binding"/>
    <property type="evidence" value="ECO:0007669"/>
    <property type="project" value="InterPro"/>
</dbReference>
<dbReference type="GO" id="GO:0006013">
    <property type="term" value="P:mannose metabolic process"/>
    <property type="evidence" value="ECO:0007669"/>
    <property type="project" value="InterPro"/>
</dbReference>
<dbReference type="CDD" id="cd10789">
    <property type="entry name" value="GH38N_AMII_ER_cytosolic"/>
    <property type="match status" value="1"/>
</dbReference>
<evidence type="ECO:0000256" key="3">
    <source>
        <dbReference type="ARBA" id="ARBA00022801"/>
    </source>
</evidence>
<proteinExistence type="inferred from homology"/>
<dbReference type="Gene3D" id="1.20.1270.50">
    <property type="entry name" value="Glycoside hydrolase family 38, central domain"/>
    <property type="match status" value="1"/>
</dbReference>
<dbReference type="InterPro" id="IPR011682">
    <property type="entry name" value="Glyco_hydro_38_C"/>
</dbReference>